<evidence type="ECO:0000256" key="5">
    <source>
        <dbReference type="ARBA" id="ARBA00023136"/>
    </source>
</evidence>
<gene>
    <name evidence="7 9" type="primary">crgA</name>
    <name evidence="9" type="ORF">GCM10023216_22150</name>
</gene>
<dbReference type="HAMAP" id="MF_00631">
    <property type="entry name" value="CrgA"/>
    <property type="match status" value="1"/>
</dbReference>
<dbReference type="Pfam" id="PF06781">
    <property type="entry name" value="CrgA"/>
    <property type="match status" value="1"/>
</dbReference>
<dbReference type="GO" id="GO:0051301">
    <property type="term" value="P:cell division"/>
    <property type="evidence" value="ECO:0007669"/>
    <property type="project" value="UniProtKB-KW"/>
</dbReference>
<keyword evidence="2 7" id="KW-0132">Cell division</keyword>
<protein>
    <recommendedName>
        <fullName evidence="7">Cell division protein CrgA</fullName>
    </recommendedName>
</protein>
<evidence type="ECO:0000256" key="6">
    <source>
        <dbReference type="ARBA" id="ARBA00023306"/>
    </source>
</evidence>
<feature type="region of interest" description="Disordered" evidence="8">
    <location>
        <begin position="1"/>
        <end position="26"/>
    </location>
</feature>
<evidence type="ECO:0000256" key="4">
    <source>
        <dbReference type="ARBA" id="ARBA00022989"/>
    </source>
</evidence>
<keyword evidence="5 7" id="KW-0472">Membrane</keyword>
<evidence type="ECO:0000313" key="9">
    <source>
        <dbReference type="EMBL" id="GAA4730073.1"/>
    </source>
</evidence>
<dbReference type="InterPro" id="IPR009619">
    <property type="entry name" value="CrgA"/>
</dbReference>
<accession>A0ABP8YK63</accession>
<evidence type="ECO:0000256" key="8">
    <source>
        <dbReference type="SAM" id="MobiDB-lite"/>
    </source>
</evidence>
<proteinExistence type="inferred from homology"/>
<organism evidence="9 10">
    <name type="scientific">Isoptericola chiayiensis</name>
    <dbReference type="NCBI Taxonomy" id="579446"/>
    <lineage>
        <taxon>Bacteria</taxon>
        <taxon>Bacillati</taxon>
        <taxon>Actinomycetota</taxon>
        <taxon>Actinomycetes</taxon>
        <taxon>Micrococcales</taxon>
        <taxon>Promicromonosporaceae</taxon>
        <taxon>Isoptericola</taxon>
    </lineage>
</organism>
<name>A0ABP8YK63_9MICO</name>
<keyword evidence="4 7" id="KW-1133">Transmembrane helix</keyword>
<keyword evidence="1 7" id="KW-1003">Cell membrane</keyword>
<keyword evidence="3 7" id="KW-0812">Transmembrane</keyword>
<evidence type="ECO:0000313" key="10">
    <source>
        <dbReference type="Proteomes" id="UP001500956"/>
    </source>
</evidence>
<evidence type="ECO:0000256" key="1">
    <source>
        <dbReference type="ARBA" id="ARBA00022475"/>
    </source>
</evidence>
<dbReference type="RefSeq" id="WP_343037461.1">
    <property type="nucleotide sequence ID" value="NZ_BAABID010000009.1"/>
</dbReference>
<evidence type="ECO:0000256" key="3">
    <source>
        <dbReference type="ARBA" id="ARBA00022692"/>
    </source>
</evidence>
<sequence length="86" mass="9410">MSEKSPKPGKKKGDDVAPAMPQKSSANPRWLVPTMLTLMLAGLAWIVIYYLTSQNLGLPVPALGNWNLLVGFVLIIAGFSLTTRWK</sequence>
<feature type="compositionally biased region" description="Basic and acidic residues" evidence="8">
    <location>
        <begin position="1"/>
        <end position="15"/>
    </location>
</feature>
<reference evidence="10" key="1">
    <citation type="journal article" date="2019" name="Int. J. Syst. Evol. Microbiol.">
        <title>The Global Catalogue of Microorganisms (GCM) 10K type strain sequencing project: providing services to taxonomists for standard genome sequencing and annotation.</title>
        <authorList>
            <consortium name="The Broad Institute Genomics Platform"/>
            <consortium name="The Broad Institute Genome Sequencing Center for Infectious Disease"/>
            <person name="Wu L."/>
            <person name="Ma J."/>
        </authorList>
    </citation>
    <scope>NUCLEOTIDE SEQUENCE [LARGE SCALE GENOMIC DNA]</scope>
    <source>
        <strain evidence="10">JCM 18063</strain>
    </source>
</reference>
<dbReference type="Proteomes" id="UP001500956">
    <property type="component" value="Unassembled WGS sequence"/>
</dbReference>
<evidence type="ECO:0000256" key="7">
    <source>
        <dbReference type="HAMAP-Rule" id="MF_00631"/>
    </source>
</evidence>
<dbReference type="EMBL" id="BAABID010000009">
    <property type="protein sequence ID" value="GAA4730073.1"/>
    <property type="molecule type" value="Genomic_DNA"/>
</dbReference>
<comment type="similarity">
    <text evidence="7">Belongs to the CrgA family.</text>
</comment>
<keyword evidence="6 7" id="KW-0131">Cell cycle</keyword>
<comment type="caution">
    <text evidence="9">The sequence shown here is derived from an EMBL/GenBank/DDBJ whole genome shotgun (WGS) entry which is preliminary data.</text>
</comment>
<comment type="function">
    <text evidence="7">Involved in cell division.</text>
</comment>
<comment type="subcellular location">
    <subcellularLocation>
        <location evidence="7">Cell membrane</location>
        <topology evidence="7">Multi-pass membrane protein</topology>
    </subcellularLocation>
</comment>
<feature type="transmembrane region" description="Helical" evidence="7">
    <location>
        <begin position="30"/>
        <end position="51"/>
    </location>
</feature>
<keyword evidence="10" id="KW-1185">Reference proteome</keyword>
<feature type="transmembrane region" description="Helical" evidence="7">
    <location>
        <begin position="63"/>
        <end position="82"/>
    </location>
</feature>
<evidence type="ECO:0000256" key="2">
    <source>
        <dbReference type="ARBA" id="ARBA00022618"/>
    </source>
</evidence>